<dbReference type="GO" id="GO:0016150">
    <property type="term" value="F:translation release factor activity, codon nonspecific"/>
    <property type="evidence" value="ECO:0007669"/>
    <property type="project" value="TreeGrafter"/>
</dbReference>
<dbReference type="InterPro" id="IPR032090">
    <property type="entry name" value="RF3_C"/>
</dbReference>
<dbReference type="InterPro" id="IPR053905">
    <property type="entry name" value="EF-G-like_DII"/>
</dbReference>
<evidence type="ECO:0000259" key="10">
    <source>
        <dbReference type="PROSITE" id="PS51722"/>
    </source>
</evidence>
<dbReference type="PROSITE" id="PS51722">
    <property type="entry name" value="G_TR_2"/>
    <property type="match status" value="1"/>
</dbReference>
<dbReference type="PANTHER" id="PTHR43556:SF2">
    <property type="entry name" value="PEPTIDE CHAIN RELEASE FACTOR RF3"/>
    <property type="match status" value="1"/>
</dbReference>
<dbReference type="NCBIfam" id="NF001964">
    <property type="entry name" value="PRK00741.1"/>
    <property type="match status" value="1"/>
</dbReference>
<dbReference type="NCBIfam" id="TIGR00503">
    <property type="entry name" value="prfC"/>
    <property type="match status" value="1"/>
</dbReference>
<dbReference type="FunFam" id="3.40.50.300:FF:000542">
    <property type="entry name" value="Peptide chain release factor 3"/>
    <property type="match status" value="1"/>
</dbReference>
<dbReference type="FunFam" id="3.30.70.3280:FF:000001">
    <property type="entry name" value="Peptide chain release factor 3"/>
    <property type="match status" value="1"/>
</dbReference>
<dbReference type="InterPro" id="IPR031157">
    <property type="entry name" value="G_TR_CS"/>
</dbReference>
<dbReference type="Proteomes" id="UP000294881">
    <property type="component" value="Unassembled WGS sequence"/>
</dbReference>
<dbReference type="PRINTS" id="PR00315">
    <property type="entry name" value="ELONGATNFCT"/>
</dbReference>
<evidence type="ECO:0000256" key="6">
    <source>
        <dbReference type="ARBA" id="ARBA00023134"/>
    </source>
</evidence>
<evidence type="ECO:0000256" key="7">
    <source>
        <dbReference type="ARBA" id="ARBA00025017"/>
    </source>
</evidence>
<evidence type="ECO:0000256" key="3">
    <source>
        <dbReference type="ARBA" id="ARBA00022490"/>
    </source>
</evidence>
<name>A0A4R2GY34_9HYPH</name>
<dbReference type="GO" id="GO:0097216">
    <property type="term" value="F:guanosine tetraphosphate binding"/>
    <property type="evidence" value="ECO:0007669"/>
    <property type="project" value="UniProtKB-ARBA"/>
</dbReference>
<comment type="similarity">
    <text evidence="2 9">Belongs to the TRAFAC class translation factor GTPase superfamily. Classic translation factor GTPase family. PrfC subfamily.</text>
</comment>
<evidence type="ECO:0000313" key="12">
    <source>
        <dbReference type="Proteomes" id="UP000294881"/>
    </source>
</evidence>
<evidence type="ECO:0000313" key="11">
    <source>
        <dbReference type="EMBL" id="TCO15957.1"/>
    </source>
</evidence>
<dbReference type="CDD" id="cd04169">
    <property type="entry name" value="RF3"/>
    <property type="match status" value="1"/>
</dbReference>
<dbReference type="Gene3D" id="3.30.70.3280">
    <property type="entry name" value="Peptide chain release factor 3, domain III"/>
    <property type="match status" value="1"/>
</dbReference>
<reference evidence="11 12" key="1">
    <citation type="submission" date="2019-03" db="EMBL/GenBank/DDBJ databases">
        <title>Genomic Encyclopedia of Type Strains, Phase IV (KMG-IV): sequencing the most valuable type-strain genomes for metagenomic binning, comparative biology and taxonomic classification.</title>
        <authorList>
            <person name="Goeker M."/>
        </authorList>
    </citation>
    <scope>NUCLEOTIDE SEQUENCE [LARGE SCALE GENOMIC DNA]</scope>
    <source>
        <strain evidence="11 12">DSM 22958</strain>
    </source>
</reference>
<dbReference type="GO" id="GO:0005525">
    <property type="term" value="F:GTP binding"/>
    <property type="evidence" value="ECO:0007669"/>
    <property type="project" value="UniProtKB-UniRule"/>
</dbReference>
<dbReference type="InterPro" id="IPR035647">
    <property type="entry name" value="EFG_III/V"/>
</dbReference>
<dbReference type="InterPro" id="IPR004548">
    <property type="entry name" value="PrfC"/>
</dbReference>
<dbReference type="PANTHER" id="PTHR43556">
    <property type="entry name" value="PEPTIDE CHAIN RELEASE FACTOR RF3"/>
    <property type="match status" value="1"/>
</dbReference>
<protein>
    <recommendedName>
        <fullName evidence="8 9">Peptide chain release factor 3</fullName>
        <shortName evidence="9">RF-3</shortName>
    </recommendedName>
</protein>
<dbReference type="EMBL" id="SLWL01000001">
    <property type="protein sequence ID" value="TCO15957.1"/>
    <property type="molecule type" value="Genomic_DNA"/>
</dbReference>
<dbReference type="OrthoDB" id="9802948at2"/>
<comment type="function">
    <text evidence="7 9">Increases the formation of ribosomal termination complexes and stimulates activities of RF-1 and RF-2. It binds guanine nucleotides and has strong preference for UGA stop codons. It may interact directly with the ribosome. The stimulation of RF-1 and RF-2 is significantly reduced by GTP and GDP, but not by GMP.</text>
</comment>
<evidence type="ECO:0000256" key="1">
    <source>
        <dbReference type="ARBA" id="ARBA00004496"/>
    </source>
</evidence>
<organism evidence="11 12">
    <name type="scientific">Camelimonas lactis</name>
    <dbReference type="NCBI Taxonomy" id="659006"/>
    <lineage>
        <taxon>Bacteria</taxon>
        <taxon>Pseudomonadati</taxon>
        <taxon>Pseudomonadota</taxon>
        <taxon>Alphaproteobacteria</taxon>
        <taxon>Hyphomicrobiales</taxon>
        <taxon>Chelatococcaceae</taxon>
        <taxon>Camelimonas</taxon>
    </lineage>
</organism>
<dbReference type="HAMAP" id="MF_00072">
    <property type="entry name" value="Rel_fac_3"/>
    <property type="match status" value="1"/>
</dbReference>
<dbReference type="FunFam" id="2.40.30.10:FF:000040">
    <property type="entry name" value="Peptide chain release factor 3"/>
    <property type="match status" value="1"/>
</dbReference>
<feature type="binding site" evidence="9">
    <location>
        <begin position="90"/>
        <end position="94"/>
    </location>
    <ligand>
        <name>GTP</name>
        <dbReference type="ChEBI" id="CHEBI:37565"/>
    </ligand>
</feature>
<evidence type="ECO:0000256" key="5">
    <source>
        <dbReference type="ARBA" id="ARBA00022917"/>
    </source>
</evidence>
<dbReference type="AlphaFoldDB" id="A0A4R2GY34"/>
<feature type="domain" description="Tr-type G" evidence="10">
    <location>
        <begin position="13"/>
        <end position="277"/>
    </location>
</feature>
<dbReference type="Pfam" id="PF00009">
    <property type="entry name" value="GTP_EFTU"/>
    <property type="match status" value="1"/>
</dbReference>
<dbReference type="NCBIfam" id="TIGR00231">
    <property type="entry name" value="small_GTP"/>
    <property type="match status" value="1"/>
</dbReference>
<keyword evidence="5 9" id="KW-0648">Protein biosynthesis</keyword>
<dbReference type="InterPro" id="IPR027417">
    <property type="entry name" value="P-loop_NTPase"/>
</dbReference>
<keyword evidence="12" id="KW-1185">Reference proteome</keyword>
<dbReference type="Pfam" id="PF16658">
    <property type="entry name" value="RF3_C"/>
    <property type="match status" value="1"/>
</dbReference>
<dbReference type="GO" id="GO:0003924">
    <property type="term" value="F:GTPase activity"/>
    <property type="evidence" value="ECO:0007669"/>
    <property type="project" value="InterPro"/>
</dbReference>
<dbReference type="Gene3D" id="2.40.30.10">
    <property type="entry name" value="Translation factors"/>
    <property type="match status" value="1"/>
</dbReference>
<evidence type="ECO:0000256" key="8">
    <source>
        <dbReference type="ARBA" id="ARBA00073639"/>
    </source>
</evidence>
<accession>A0A4R2GY34</accession>
<dbReference type="PROSITE" id="PS00301">
    <property type="entry name" value="G_TR_1"/>
    <property type="match status" value="1"/>
</dbReference>
<comment type="caution">
    <text evidence="11">The sequence shown here is derived from an EMBL/GenBank/DDBJ whole genome shotgun (WGS) entry which is preliminary data.</text>
</comment>
<dbReference type="InterPro" id="IPR000795">
    <property type="entry name" value="T_Tr_GTP-bd_dom"/>
</dbReference>
<dbReference type="RefSeq" id="WP_132001692.1">
    <property type="nucleotide sequence ID" value="NZ_JBHUNN010000002.1"/>
</dbReference>
<dbReference type="GO" id="GO:0005829">
    <property type="term" value="C:cytosol"/>
    <property type="evidence" value="ECO:0007669"/>
    <property type="project" value="TreeGrafter"/>
</dbReference>
<keyword evidence="4 9" id="KW-0547">Nucleotide-binding</keyword>
<gene>
    <name evidence="9" type="primary">prfC</name>
    <name evidence="11" type="ORF">EV666_101207</name>
</gene>
<dbReference type="CDD" id="cd03689">
    <property type="entry name" value="RF3_II"/>
    <property type="match status" value="1"/>
</dbReference>
<feature type="binding site" evidence="9">
    <location>
        <begin position="22"/>
        <end position="29"/>
    </location>
    <ligand>
        <name>GTP</name>
        <dbReference type="ChEBI" id="CHEBI:37565"/>
    </ligand>
</feature>
<dbReference type="InterPro" id="IPR038467">
    <property type="entry name" value="RF3_dom_3_sf"/>
</dbReference>
<sequence length="532" mass="58880">MNVQTSPEAQAVERRRTFAIISHPDAGKTTLTEKLLLFGGAIQLAGAVKAKRGGAATRSDWMGIEKERGISVVTSVMTFEYGDHVFNLLDTPGHEDFSEDTYRTLTAVDAAVMVIDAAKGIEARTRKLFEVCRLRDIPIVTFVNKLDREARDPFDLLDEVEKTLALDTSPVTWPIGSGRSFAGTYDLRNRRVRLVDKDDAGFTVTGADDPRLLGLLPEHERDAFHEELSLAEAALEPFDLDAFRQGHLTPVFFGSALRNFGVRDLIDAMAAFAPPPRGQQAATRLVEPTEKRMTGFVFKIQANMDPNHRDRIAFMRVCSGRLTRGMKARLARTGKPMTLSAPQFFFAQDRSIAEEAFAGDVVGIPNHGTLRIGDTLTEGEDLVFRGVPSFAPEIMRRIKLTDPMKAKKLKEALQQMAEEGVVQVFQPVDGSGAIVGVVGALQLDVLKERLQAEYGLPIDFEPTRFSICRWISSDRAGELDKFVNAHTSSIALDLDREPVFMATTAFSLSYEQERWPDIRVSDVKDYQAGVAG</sequence>
<dbReference type="InterPro" id="IPR041732">
    <property type="entry name" value="RF3_GTP-bd"/>
</dbReference>
<dbReference type="InterPro" id="IPR009000">
    <property type="entry name" value="Transl_B-barrel_sf"/>
</dbReference>
<evidence type="ECO:0000256" key="2">
    <source>
        <dbReference type="ARBA" id="ARBA00009978"/>
    </source>
</evidence>
<evidence type="ECO:0000256" key="4">
    <source>
        <dbReference type="ARBA" id="ARBA00022741"/>
    </source>
</evidence>
<dbReference type="SUPFAM" id="SSF54980">
    <property type="entry name" value="EF-G C-terminal domain-like"/>
    <property type="match status" value="1"/>
</dbReference>
<dbReference type="GO" id="GO:0016149">
    <property type="term" value="F:translation release factor activity, codon specific"/>
    <property type="evidence" value="ECO:0007669"/>
    <property type="project" value="UniProtKB-UniRule"/>
</dbReference>
<dbReference type="InterPro" id="IPR005225">
    <property type="entry name" value="Small_GTP-bd"/>
</dbReference>
<keyword evidence="3 9" id="KW-0963">Cytoplasm</keyword>
<dbReference type="Pfam" id="PF22042">
    <property type="entry name" value="EF-G_D2"/>
    <property type="match status" value="1"/>
</dbReference>
<proteinExistence type="inferred from homology"/>
<dbReference type="SUPFAM" id="SSF52540">
    <property type="entry name" value="P-loop containing nucleoside triphosphate hydrolases"/>
    <property type="match status" value="1"/>
</dbReference>
<feature type="binding site" evidence="9">
    <location>
        <begin position="144"/>
        <end position="147"/>
    </location>
    <ligand>
        <name>GTP</name>
        <dbReference type="ChEBI" id="CHEBI:37565"/>
    </ligand>
</feature>
<comment type="subcellular location">
    <subcellularLocation>
        <location evidence="1 9">Cytoplasm</location>
    </subcellularLocation>
</comment>
<dbReference type="Gene3D" id="3.40.50.300">
    <property type="entry name" value="P-loop containing nucleotide triphosphate hydrolases"/>
    <property type="match status" value="1"/>
</dbReference>
<dbReference type="SUPFAM" id="SSF50447">
    <property type="entry name" value="Translation proteins"/>
    <property type="match status" value="1"/>
</dbReference>
<dbReference type="GO" id="GO:0006449">
    <property type="term" value="P:regulation of translational termination"/>
    <property type="evidence" value="ECO:0007669"/>
    <property type="project" value="UniProtKB-UniRule"/>
</dbReference>
<evidence type="ECO:0000256" key="9">
    <source>
        <dbReference type="HAMAP-Rule" id="MF_00072"/>
    </source>
</evidence>
<keyword evidence="6 9" id="KW-0342">GTP-binding</keyword>